<reference evidence="7 8" key="1">
    <citation type="submission" date="2020-04" db="EMBL/GenBank/DDBJ databases">
        <title>Perkinsus chesapeaki whole genome sequence.</title>
        <authorList>
            <person name="Bogema D.R."/>
        </authorList>
    </citation>
    <scope>NUCLEOTIDE SEQUENCE [LARGE SCALE GENOMIC DNA]</scope>
    <source>
        <strain evidence="7">ATCC PRA-425</strain>
    </source>
</reference>
<dbReference type="Pfam" id="PF00642">
    <property type="entry name" value="zf-CCCH"/>
    <property type="match status" value="1"/>
</dbReference>
<dbReference type="AlphaFoldDB" id="A0A7J6N082"/>
<feature type="zinc finger region" description="C3H1-type" evidence="4">
    <location>
        <begin position="54"/>
        <end position="81"/>
    </location>
</feature>
<dbReference type="PROSITE" id="PS50103">
    <property type="entry name" value="ZF_C3H1"/>
    <property type="match status" value="1"/>
</dbReference>
<sequence length="266" mass="29293">MSSTQLVRSITSKGEALTEGKAPASVVAGEDVEQHLPKEEATVAGGACQSEEQPKKKPLCDHFKRGKCRLENSCRFAHSLKEHNDPSLIAKRRAEAKAEQKLIRMRKREAEKSAAELTCAGESEDSLSSCSPATSPRYCSFSRSGVSPQQVPCGLPKRASTGSLPTMAVTYPGYYPPSPVYCSPVCYSPYYVANASGAYYVVQHPQWEPESPCYAATPTYYYQQQYQQQQGGATPSNVGFRRSASCGSMMPTYYHQGYSEEERYED</sequence>
<evidence type="ECO:0000313" key="8">
    <source>
        <dbReference type="Proteomes" id="UP000591131"/>
    </source>
</evidence>
<comment type="caution">
    <text evidence="7">The sequence shown here is derived from an EMBL/GenBank/DDBJ whole genome shotgun (WGS) entry which is preliminary data.</text>
</comment>
<keyword evidence="2 4" id="KW-0863">Zinc-finger</keyword>
<dbReference type="OrthoDB" id="432213at2759"/>
<feature type="compositionally biased region" description="Polar residues" evidence="5">
    <location>
        <begin position="1"/>
        <end position="12"/>
    </location>
</feature>
<proteinExistence type="predicted"/>
<protein>
    <recommendedName>
        <fullName evidence="6">C3H1-type domain-containing protein</fullName>
    </recommendedName>
</protein>
<dbReference type="Proteomes" id="UP000591131">
    <property type="component" value="Unassembled WGS sequence"/>
</dbReference>
<keyword evidence="3 4" id="KW-0862">Zinc</keyword>
<organism evidence="7 8">
    <name type="scientific">Perkinsus chesapeaki</name>
    <name type="common">Clam parasite</name>
    <name type="synonym">Perkinsus andrewsi</name>
    <dbReference type="NCBI Taxonomy" id="330153"/>
    <lineage>
        <taxon>Eukaryota</taxon>
        <taxon>Sar</taxon>
        <taxon>Alveolata</taxon>
        <taxon>Perkinsozoa</taxon>
        <taxon>Perkinsea</taxon>
        <taxon>Perkinsida</taxon>
        <taxon>Perkinsidae</taxon>
        <taxon>Perkinsus</taxon>
    </lineage>
</organism>
<dbReference type="InterPro" id="IPR036855">
    <property type="entry name" value="Znf_CCCH_sf"/>
</dbReference>
<feature type="domain" description="C3H1-type" evidence="6">
    <location>
        <begin position="54"/>
        <end position="81"/>
    </location>
</feature>
<evidence type="ECO:0000313" key="7">
    <source>
        <dbReference type="EMBL" id="KAF4677263.1"/>
    </source>
</evidence>
<evidence type="ECO:0000256" key="2">
    <source>
        <dbReference type="ARBA" id="ARBA00022771"/>
    </source>
</evidence>
<gene>
    <name evidence="7" type="ORF">FOL47_002502</name>
</gene>
<feature type="region of interest" description="Disordered" evidence="5">
    <location>
        <begin position="1"/>
        <end position="25"/>
    </location>
</feature>
<evidence type="ECO:0000256" key="4">
    <source>
        <dbReference type="PROSITE-ProRule" id="PRU00723"/>
    </source>
</evidence>
<evidence type="ECO:0000256" key="5">
    <source>
        <dbReference type="SAM" id="MobiDB-lite"/>
    </source>
</evidence>
<evidence type="ECO:0000259" key="6">
    <source>
        <dbReference type="PROSITE" id="PS50103"/>
    </source>
</evidence>
<dbReference type="EMBL" id="JAAPAO010000017">
    <property type="protein sequence ID" value="KAF4677263.1"/>
    <property type="molecule type" value="Genomic_DNA"/>
</dbReference>
<dbReference type="SMART" id="SM00356">
    <property type="entry name" value="ZnF_C3H1"/>
    <property type="match status" value="1"/>
</dbReference>
<dbReference type="GO" id="GO:0008270">
    <property type="term" value="F:zinc ion binding"/>
    <property type="evidence" value="ECO:0007669"/>
    <property type="project" value="UniProtKB-KW"/>
</dbReference>
<evidence type="ECO:0000256" key="1">
    <source>
        <dbReference type="ARBA" id="ARBA00022723"/>
    </source>
</evidence>
<accession>A0A7J6N082</accession>
<keyword evidence="8" id="KW-1185">Reference proteome</keyword>
<dbReference type="Gene3D" id="4.10.1000.10">
    <property type="entry name" value="Zinc finger, CCCH-type"/>
    <property type="match status" value="1"/>
</dbReference>
<dbReference type="SUPFAM" id="SSF90229">
    <property type="entry name" value="CCCH zinc finger"/>
    <property type="match status" value="1"/>
</dbReference>
<dbReference type="InterPro" id="IPR000571">
    <property type="entry name" value="Znf_CCCH"/>
</dbReference>
<keyword evidence="1 4" id="KW-0479">Metal-binding</keyword>
<evidence type="ECO:0000256" key="3">
    <source>
        <dbReference type="ARBA" id="ARBA00022833"/>
    </source>
</evidence>
<name>A0A7J6N082_PERCH</name>